<dbReference type="Gene3D" id="3.40.50.1240">
    <property type="entry name" value="Phosphoglycerate mutase-like"/>
    <property type="match status" value="1"/>
</dbReference>
<dbReference type="EMBL" id="CAJNOK010027011">
    <property type="protein sequence ID" value="CAF1412604.1"/>
    <property type="molecule type" value="Genomic_DNA"/>
</dbReference>
<evidence type="ECO:0000313" key="2">
    <source>
        <dbReference type="EMBL" id="CAF1412604.1"/>
    </source>
</evidence>
<proteinExistence type="predicted"/>
<sequence>MMKQRDAEIEFEQDENKEEPKMTTVVTETRIINSLNTKDTTLALKKLSEIRQTGTVTLYLVRHGERLDEVRGNTFRENCGEQWYNPPLTEVGKTQAYNTAIYLKTILKKLPPILHVSPLSRTVQTAAKIANCLNSSIELVPGLAHCAAAFSSGNVLLQQSSFLSESDIVALCPSIKLVEYEWIDTDTFIDCIIRLCLLSGANSEVVCITHREAMRNLSKSHLCTSGKSIHSTPYCCVAKFTYNLETKTFESHGIISNYKEIYP</sequence>
<dbReference type="Pfam" id="PF00300">
    <property type="entry name" value="His_Phos_1"/>
    <property type="match status" value="1"/>
</dbReference>
<protein>
    <recommendedName>
        <fullName evidence="5">Phosphoglycerate mutase family protein</fullName>
    </recommendedName>
</protein>
<dbReference type="InterPro" id="IPR051710">
    <property type="entry name" value="Phosphatase_SH3-domain"/>
</dbReference>
<dbReference type="PANTHER" id="PTHR16469:SF27">
    <property type="entry name" value="UBIQUITIN-ASSOCIATED AND SH3 DOMAIN-CONTAINING BA-RELATED"/>
    <property type="match status" value="1"/>
</dbReference>
<dbReference type="PANTHER" id="PTHR16469">
    <property type="entry name" value="UBIQUITIN-ASSOCIATED AND SH3 DOMAIN-CONTAINING BA-RELATED"/>
    <property type="match status" value="1"/>
</dbReference>
<evidence type="ECO:0000313" key="4">
    <source>
        <dbReference type="Proteomes" id="UP000677228"/>
    </source>
</evidence>
<dbReference type="Proteomes" id="UP000682733">
    <property type="component" value="Unassembled WGS sequence"/>
</dbReference>
<reference evidence="2" key="1">
    <citation type="submission" date="2021-02" db="EMBL/GenBank/DDBJ databases">
        <authorList>
            <person name="Nowell W R."/>
        </authorList>
    </citation>
    <scope>NUCLEOTIDE SEQUENCE</scope>
</reference>
<dbReference type="CDD" id="cd07040">
    <property type="entry name" value="HP"/>
    <property type="match status" value="1"/>
</dbReference>
<feature type="region of interest" description="Disordered" evidence="1">
    <location>
        <begin position="1"/>
        <end position="23"/>
    </location>
</feature>
<gene>
    <name evidence="2" type="ORF">OVA965_LOCUS33420</name>
    <name evidence="3" type="ORF">TMI583_LOCUS34307</name>
</gene>
<dbReference type="EMBL" id="CAJOBA010048753">
    <property type="protein sequence ID" value="CAF4216071.1"/>
    <property type="molecule type" value="Genomic_DNA"/>
</dbReference>
<evidence type="ECO:0000256" key="1">
    <source>
        <dbReference type="SAM" id="MobiDB-lite"/>
    </source>
</evidence>
<organism evidence="2 4">
    <name type="scientific">Didymodactylos carnosus</name>
    <dbReference type="NCBI Taxonomy" id="1234261"/>
    <lineage>
        <taxon>Eukaryota</taxon>
        <taxon>Metazoa</taxon>
        <taxon>Spiralia</taxon>
        <taxon>Gnathifera</taxon>
        <taxon>Rotifera</taxon>
        <taxon>Eurotatoria</taxon>
        <taxon>Bdelloidea</taxon>
        <taxon>Philodinida</taxon>
        <taxon>Philodinidae</taxon>
        <taxon>Didymodactylos</taxon>
    </lineage>
</organism>
<evidence type="ECO:0008006" key="5">
    <source>
        <dbReference type="Google" id="ProtNLM"/>
    </source>
</evidence>
<dbReference type="SMART" id="SM00855">
    <property type="entry name" value="PGAM"/>
    <property type="match status" value="1"/>
</dbReference>
<dbReference type="InterPro" id="IPR013078">
    <property type="entry name" value="His_Pase_superF_clade-1"/>
</dbReference>
<dbReference type="InterPro" id="IPR029033">
    <property type="entry name" value="His_PPase_superfam"/>
</dbReference>
<name>A0A8S2FBG5_9BILA</name>
<accession>A0A8S2FBG5</accession>
<comment type="caution">
    <text evidence="2">The sequence shown here is derived from an EMBL/GenBank/DDBJ whole genome shotgun (WGS) entry which is preliminary data.</text>
</comment>
<evidence type="ECO:0000313" key="3">
    <source>
        <dbReference type="EMBL" id="CAF4216071.1"/>
    </source>
</evidence>
<dbReference type="AlphaFoldDB" id="A0A8S2FBG5"/>
<dbReference type="SUPFAM" id="SSF53254">
    <property type="entry name" value="Phosphoglycerate mutase-like"/>
    <property type="match status" value="1"/>
</dbReference>
<dbReference type="Proteomes" id="UP000677228">
    <property type="component" value="Unassembled WGS sequence"/>
</dbReference>